<keyword evidence="7" id="KW-0472">Membrane</keyword>
<dbReference type="PROSITE" id="PS51484">
    <property type="entry name" value="G8"/>
    <property type="match status" value="1"/>
</dbReference>
<dbReference type="InterPro" id="IPR055401">
    <property type="entry name" value="CEMIP_beta-hel_dom"/>
</dbReference>
<dbReference type="Pfam" id="PF10162">
    <property type="entry name" value="G8"/>
    <property type="match status" value="1"/>
</dbReference>
<evidence type="ECO:0000256" key="1">
    <source>
        <dbReference type="ARBA" id="ARBA00004167"/>
    </source>
</evidence>
<dbReference type="PANTHER" id="PTHR46769">
    <property type="entry name" value="POLYCYSTIC KIDNEY AND HEPATIC DISEASE 1 (AUTOSOMAL RECESSIVE)-LIKE 1"/>
    <property type="match status" value="1"/>
</dbReference>
<dbReference type="InterPro" id="IPR019316">
    <property type="entry name" value="G8_domain"/>
</dbReference>
<evidence type="ECO:0000256" key="2">
    <source>
        <dbReference type="ARBA" id="ARBA00004236"/>
    </source>
</evidence>
<keyword evidence="3" id="KW-1003">Cell membrane</keyword>
<keyword evidence="13" id="KW-1185">Reference proteome</keyword>
<dbReference type="SMART" id="SM01225">
    <property type="entry name" value="G8"/>
    <property type="match status" value="1"/>
</dbReference>
<evidence type="ECO:0000313" key="12">
    <source>
        <dbReference type="EMBL" id="MDP9765079.1"/>
    </source>
</evidence>
<gene>
    <name evidence="12" type="ORF">QO006_002526</name>
</gene>
<keyword evidence="4" id="KW-0812">Transmembrane</keyword>
<dbReference type="Pfam" id="PF24606">
    <property type="entry name" value="CEMIP_beta-hel"/>
    <property type="match status" value="1"/>
</dbReference>
<dbReference type="EC" id="3.2.1.35" evidence="12"/>
<comment type="subcellular location">
    <subcellularLocation>
        <location evidence="2">Cell membrane</location>
    </subcellularLocation>
    <subcellularLocation>
        <location evidence="1">Membrane</location>
        <topology evidence="1">Single-pass membrane protein</topology>
    </subcellularLocation>
</comment>
<name>A0ABT9MET5_9DEIO</name>
<dbReference type="RefSeq" id="WP_307466556.1">
    <property type="nucleotide sequence ID" value="NZ_JAURUR010000008.1"/>
</dbReference>
<dbReference type="PROSITE" id="PS51257">
    <property type="entry name" value="PROKAR_LIPOPROTEIN"/>
    <property type="match status" value="1"/>
</dbReference>
<keyword evidence="8" id="KW-0325">Glycoprotein</keyword>
<dbReference type="SUPFAM" id="SSF51126">
    <property type="entry name" value="Pectin lyase-like"/>
    <property type="match status" value="1"/>
</dbReference>
<dbReference type="EMBL" id="JAURUR010000008">
    <property type="protein sequence ID" value="MDP9765079.1"/>
    <property type="molecule type" value="Genomic_DNA"/>
</dbReference>
<proteinExistence type="predicted"/>
<keyword evidence="5 10" id="KW-0732">Signal</keyword>
<accession>A0ABT9MET5</accession>
<dbReference type="SMART" id="SM00710">
    <property type="entry name" value="PbH1"/>
    <property type="match status" value="5"/>
</dbReference>
<evidence type="ECO:0000256" key="4">
    <source>
        <dbReference type="ARBA" id="ARBA00022692"/>
    </source>
</evidence>
<dbReference type="Gene3D" id="2.160.20.10">
    <property type="entry name" value="Single-stranded right-handed beta-helix, Pectin lyase-like"/>
    <property type="match status" value="1"/>
</dbReference>
<evidence type="ECO:0000256" key="6">
    <source>
        <dbReference type="ARBA" id="ARBA00022989"/>
    </source>
</evidence>
<feature type="compositionally biased region" description="Pro residues" evidence="9">
    <location>
        <begin position="28"/>
        <end position="43"/>
    </location>
</feature>
<feature type="region of interest" description="Disordered" evidence="9">
    <location>
        <begin position="23"/>
        <end position="53"/>
    </location>
</feature>
<evidence type="ECO:0000256" key="8">
    <source>
        <dbReference type="ARBA" id="ARBA00023180"/>
    </source>
</evidence>
<protein>
    <submittedName>
        <fullName evidence="12">Cell migration-inducing and hyaluronan-binding protein</fullName>
        <ecNumber evidence="12">3.2.1.35</ecNumber>
    </submittedName>
</protein>
<dbReference type="InterPro" id="IPR052387">
    <property type="entry name" value="Fibrocystin"/>
</dbReference>
<keyword evidence="12" id="KW-0326">Glycosidase</keyword>
<evidence type="ECO:0000256" key="3">
    <source>
        <dbReference type="ARBA" id="ARBA00022475"/>
    </source>
</evidence>
<evidence type="ECO:0000313" key="13">
    <source>
        <dbReference type="Proteomes" id="UP001232163"/>
    </source>
</evidence>
<organism evidence="12 13">
    <name type="scientific">Deinococcus enclensis</name>
    <dbReference type="NCBI Taxonomy" id="1049582"/>
    <lineage>
        <taxon>Bacteria</taxon>
        <taxon>Thermotogati</taxon>
        <taxon>Deinococcota</taxon>
        <taxon>Deinococci</taxon>
        <taxon>Deinococcales</taxon>
        <taxon>Deinococcaceae</taxon>
        <taxon>Deinococcus</taxon>
    </lineage>
</organism>
<dbReference type="Proteomes" id="UP001232163">
    <property type="component" value="Unassembled WGS sequence"/>
</dbReference>
<feature type="chain" id="PRO_5047059768" evidence="10">
    <location>
        <begin position="27"/>
        <end position="833"/>
    </location>
</feature>
<feature type="domain" description="G8" evidence="11">
    <location>
        <begin position="56"/>
        <end position="173"/>
    </location>
</feature>
<dbReference type="PANTHER" id="PTHR46769:SF2">
    <property type="entry name" value="FIBROCYSTIN-L ISOFORM 2 PRECURSOR-RELATED"/>
    <property type="match status" value="1"/>
</dbReference>
<dbReference type="InterPro" id="IPR011050">
    <property type="entry name" value="Pectin_lyase_fold/virulence"/>
</dbReference>
<reference evidence="12 13" key="1">
    <citation type="submission" date="2023-07" db="EMBL/GenBank/DDBJ databases">
        <title>Genomic Encyclopedia of Type Strains, Phase IV (KMG-IV): sequencing the most valuable type-strain genomes for metagenomic binning, comparative biology and taxonomic classification.</title>
        <authorList>
            <person name="Goeker M."/>
        </authorList>
    </citation>
    <scope>NUCLEOTIDE SEQUENCE [LARGE SCALE GENOMIC DNA]</scope>
    <source>
        <strain evidence="12 13">NIO-1023</strain>
    </source>
</reference>
<evidence type="ECO:0000256" key="10">
    <source>
        <dbReference type="SAM" id="SignalP"/>
    </source>
</evidence>
<dbReference type="GO" id="GO:0004415">
    <property type="term" value="F:hyalurononglucosaminidase activity"/>
    <property type="evidence" value="ECO:0007669"/>
    <property type="project" value="UniProtKB-EC"/>
</dbReference>
<evidence type="ECO:0000256" key="7">
    <source>
        <dbReference type="ARBA" id="ARBA00023136"/>
    </source>
</evidence>
<dbReference type="InterPro" id="IPR012334">
    <property type="entry name" value="Pectin_lyas_fold"/>
</dbReference>
<dbReference type="InterPro" id="IPR006626">
    <property type="entry name" value="PbH1"/>
</dbReference>
<keyword evidence="6" id="KW-1133">Transmembrane helix</keyword>
<sequence length="833" mass="87488">MRQAHLRCALPLLTALLLSGCTDGSAPPSAPTPPTAPGTPAPSTPSTQTVNWSDPATWGGTLPAAGADVTLPAGKRVVLDVSPPALGGLTIPAGSALEFGRQDLTLSAEWLMVHGELRIGTEARPFTQHARITLTDARPGEDVMGMGDRVIAVMDGTLELHGAPRLPWTRLAQTAPAGSSTLTLEAAPDWVGGDTLTLATTDFNAAQTEQVVVQRVSGNTVTLATPLKYTHWAQDTTHAGLTLSERAEVGLLTRNIVIAASEDASATGLGANTMVMGRSEARVQGVEFTRVGQRGVLRRYPMHFHQLGSQPNSYFKGNSVHASFNRCVTVHGTRDLRVQDNVTYNTLGHCIFLEDGDETGTTITGNLVTLVRRPDSKKGETALLPSDTRAAAYWITNPANTVSGNIAAGVQGVGFWYALPEHPTGLGAAHGADIWPRRTPLGTFDRNVAHGTDRGLDVDNGPRPDGTTQATWYAPVTTPADPKSAPVPAHFTRLTAYKNRDHGAWLRGQDLTLSGSVLADNGVGVTLAAHRSGLDGSLLLGETANLGQPDSWEAKGEGGRSLPRPWDASFPIRGFQFYDGLVTVRGTALGAFTPNAIRPASGLGYLTANAFALNPQNAAAGLTWLDGSARVYLPAPNPDKDGDKAATFRDADGTVTGTAGLTVTGSALLRGAPDCTFNAAWNAGVCAGEYARLWLEDVQGGKIGPVLTTNARGDAVSLTGTPDAFKSFSTTVRLGEAYAATPTGASTHLRLGFTDRRPGDTLTLTLPAATEPALYRDWWVDERNRLKKVALGSLGATTGDSYAWENGQLTLKLVVKAGATSATVDVCTTALCK</sequence>
<evidence type="ECO:0000259" key="11">
    <source>
        <dbReference type="PROSITE" id="PS51484"/>
    </source>
</evidence>
<comment type="caution">
    <text evidence="12">The sequence shown here is derived from an EMBL/GenBank/DDBJ whole genome shotgun (WGS) entry which is preliminary data.</text>
</comment>
<evidence type="ECO:0000256" key="9">
    <source>
        <dbReference type="SAM" id="MobiDB-lite"/>
    </source>
</evidence>
<evidence type="ECO:0000256" key="5">
    <source>
        <dbReference type="ARBA" id="ARBA00022729"/>
    </source>
</evidence>
<keyword evidence="12" id="KW-0378">Hydrolase</keyword>
<feature type="signal peptide" evidence="10">
    <location>
        <begin position="1"/>
        <end position="26"/>
    </location>
</feature>